<protein>
    <submittedName>
        <fullName evidence="1">Uncharacterized protein</fullName>
    </submittedName>
</protein>
<dbReference type="EMBL" id="CM037161">
    <property type="protein sequence ID" value="KAH7856169.1"/>
    <property type="molecule type" value="Genomic_DNA"/>
</dbReference>
<dbReference type="Proteomes" id="UP000828048">
    <property type="component" value="Chromosome 11"/>
</dbReference>
<sequence>MRQKEFDDIADCIMECANDIAIYTTKVNSKRVYKFLAGLDPHLDGIRGCVLSTKPLPGIQVAYAMVCAKANLQDSMLGGNIGEGAVMASWKMPISNKDRKCTHCNGTGHTVDTWFRLHGYPEWHRKGKKASHKEEDSNPKSNLATTLAFTAKSRQGDFSNEREELSIVEPETCHTEDNAPHGSTMPPNNST</sequence>
<name>A0ACB7YSL3_9ERIC</name>
<organism evidence="1 2">
    <name type="scientific">Vaccinium darrowii</name>
    <dbReference type="NCBI Taxonomy" id="229202"/>
    <lineage>
        <taxon>Eukaryota</taxon>
        <taxon>Viridiplantae</taxon>
        <taxon>Streptophyta</taxon>
        <taxon>Embryophyta</taxon>
        <taxon>Tracheophyta</taxon>
        <taxon>Spermatophyta</taxon>
        <taxon>Magnoliopsida</taxon>
        <taxon>eudicotyledons</taxon>
        <taxon>Gunneridae</taxon>
        <taxon>Pentapetalae</taxon>
        <taxon>asterids</taxon>
        <taxon>Ericales</taxon>
        <taxon>Ericaceae</taxon>
        <taxon>Vaccinioideae</taxon>
        <taxon>Vaccinieae</taxon>
        <taxon>Vaccinium</taxon>
    </lineage>
</organism>
<proteinExistence type="predicted"/>
<keyword evidence="2" id="KW-1185">Reference proteome</keyword>
<comment type="caution">
    <text evidence="1">The sequence shown here is derived from an EMBL/GenBank/DDBJ whole genome shotgun (WGS) entry which is preliminary data.</text>
</comment>
<evidence type="ECO:0000313" key="1">
    <source>
        <dbReference type="EMBL" id="KAH7856169.1"/>
    </source>
</evidence>
<accession>A0ACB7YSL3</accession>
<evidence type="ECO:0000313" key="2">
    <source>
        <dbReference type="Proteomes" id="UP000828048"/>
    </source>
</evidence>
<reference evidence="1 2" key="1">
    <citation type="journal article" date="2021" name="Hortic Res">
        <title>High-quality reference genome and annotation aids understanding of berry development for evergreen blueberry (Vaccinium darrowii).</title>
        <authorList>
            <person name="Yu J."/>
            <person name="Hulse-Kemp A.M."/>
            <person name="Babiker E."/>
            <person name="Staton M."/>
        </authorList>
    </citation>
    <scope>NUCLEOTIDE SEQUENCE [LARGE SCALE GENOMIC DNA]</scope>
    <source>
        <strain evidence="2">cv. NJ 8807/NJ 8810</strain>
        <tissue evidence="1">Young leaf</tissue>
    </source>
</reference>
<gene>
    <name evidence="1" type="ORF">Vadar_033537</name>
</gene>